<protein>
    <submittedName>
        <fullName evidence="2">Rhodanese-related sulfurtransferase</fullName>
    </submittedName>
</protein>
<dbReference type="InterPro" id="IPR001763">
    <property type="entry name" value="Rhodanese-like_dom"/>
</dbReference>
<dbReference type="PANTHER" id="PTHR43031:SF16">
    <property type="entry name" value="OXIDOREDUCTASE"/>
    <property type="match status" value="1"/>
</dbReference>
<dbReference type="PANTHER" id="PTHR43031">
    <property type="entry name" value="FAD-DEPENDENT OXIDOREDUCTASE"/>
    <property type="match status" value="1"/>
</dbReference>
<sequence>MPRQDPGEPYFRVDSAEGQSMLAADPNGTIVIDVRRDDEWVTGHVAGAIHIPVDDLTDNMDRIPTDKKVLFICAAGVRSGLACEMAAAMGYEAENLYNIEDGTPAWIAGGHPTSYGDDA</sequence>
<feature type="domain" description="Rhodanese" evidence="1">
    <location>
        <begin position="25"/>
        <end position="115"/>
    </location>
</feature>
<dbReference type="SUPFAM" id="SSF52821">
    <property type="entry name" value="Rhodanese/Cell cycle control phosphatase"/>
    <property type="match status" value="1"/>
</dbReference>
<dbReference type="InterPro" id="IPR050229">
    <property type="entry name" value="GlpE_sulfurtransferase"/>
</dbReference>
<gene>
    <name evidence="2" type="ORF">MGWOODY_Clf2055</name>
</gene>
<dbReference type="InterPro" id="IPR036873">
    <property type="entry name" value="Rhodanese-like_dom_sf"/>
</dbReference>
<dbReference type="AlphaFoldDB" id="A0A160VC79"/>
<evidence type="ECO:0000313" key="2">
    <source>
        <dbReference type="EMBL" id="CUV03125.1"/>
    </source>
</evidence>
<dbReference type="GO" id="GO:0016740">
    <property type="term" value="F:transferase activity"/>
    <property type="evidence" value="ECO:0007669"/>
    <property type="project" value="UniProtKB-KW"/>
</dbReference>
<evidence type="ECO:0000259" key="1">
    <source>
        <dbReference type="PROSITE" id="PS50206"/>
    </source>
</evidence>
<dbReference type="Gene3D" id="3.40.250.10">
    <property type="entry name" value="Rhodanese-like domain"/>
    <property type="match status" value="1"/>
</dbReference>
<organism evidence="2">
    <name type="scientific">hydrothermal vent metagenome</name>
    <dbReference type="NCBI Taxonomy" id="652676"/>
    <lineage>
        <taxon>unclassified sequences</taxon>
        <taxon>metagenomes</taxon>
        <taxon>ecological metagenomes</taxon>
    </lineage>
</organism>
<dbReference type="EMBL" id="FAXA01000355">
    <property type="protein sequence ID" value="CUV03125.1"/>
    <property type="molecule type" value="Genomic_DNA"/>
</dbReference>
<dbReference type="Pfam" id="PF00581">
    <property type="entry name" value="Rhodanese"/>
    <property type="match status" value="1"/>
</dbReference>
<reference evidence="2" key="1">
    <citation type="submission" date="2015-10" db="EMBL/GenBank/DDBJ databases">
        <authorList>
            <person name="Gilbert D.G."/>
        </authorList>
    </citation>
    <scope>NUCLEOTIDE SEQUENCE</scope>
</reference>
<dbReference type="PROSITE" id="PS50206">
    <property type="entry name" value="RHODANESE_3"/>
    <property type="match status" value="1"/>
</dbReference>
<dbReference type="SMART" id="SM00450">
    <property type="entry name" value="RHOD"/>
    <property type="match status" value="1"/>
</dbReference>
<accession>A0A160VC79</accession>
<proteinExistence type="predicted"/>
<name>A0A160VC79_9ZZZZ</name>
<dbReference type="CDD" id="cd00158">
    <property type="entry name" value="RHOD"/>
    <property type="match status" value="1"/>
</dbReference>
<keyword evidence="2" id="KW-0808">Transferase</keyword>